<feature type="domain" description="PhoU" evidence="7">
    <location>
        <begin position="23"/>
        <end position="109"/>
    </location>
</feature>
<dbReference type="SUPFAM" id="SSF109755">
    <property type="entry name" value="PhoU-like"/>
    <property type="match status" value="1"/>
</dbReference>
<dbReference type="NCBIfam" id="TIGR02135">
    <property type="entry name" value="phoU_full"/>
    <property type="match status" value="1"/>
</dbReference>
<dbReference type="InterPro" id="IPR028366">
    <property type="entry name" value="PhoU"/>
</dbReference>
<comment type="function">
    <text evidence="6">Plays a role in the regulation of phosphate uptake.</text>
</comment>
<evidence type="ECO:0000256" key="3">
    <source>
        <dbReference type="ARBA" id="ARBA00022448"/>
    </source>
</evidence>
<proteinExistence type="inferred from homology"/>
<evidence type="ECO:0000313" key="8">
    <source>
        <dbReference type="EMBL" id="SIN95721.1"/>
    </source>
</evidence>
<accession>A0A1N6FKD4</accession>
<dbReference type="GO" id="GO:0030643">
    <property type="term" value="P:intracellular phosphate ion homeostasis"/>
    <property type="evidence" value="ECO:0007669"/>
    <property type="project" value="InterPro"/>
</dbReference>
<feature type="domain" description="PhoU" evidence="7">
    <location>
        <begin position="129"/>
        <end position="212"/>
    </location>
</feature>
<dbReference type="Pfam" id="PF01895">
    <property type="entry name" value="PhoU"/>
    <property type="match status" value="2"/>
</dbReference>
<dbReference type="FunFam" id="1.20.58.220:FF:000001">
    <property type="entry name" value="Phosphate-specific transport system accessory protein PhoU"/>
    <property type="match status" value="1"/>
</dbReference>
<reference evidence="8 9" key="1">
    <citation type="submission" date="2016-12" db="EMBL/GenBank/DDBJ databases">
        <authorList>
            <person name="Song W.-J."/>
            <person name="Kurnit D.M."/>
        </authorList>
    </citation>
    <scope>NUCLEOTIDE SEQUENCE [LARGE SCALE GENOMIC DNA]</scope>
    <source>
        <strain evidence="8 9">ATCC 49181</strain>
    </source>
</reference>
<dbReference type="eggNOG" id="COG0704">
    <property type="taxonomic scope" value="Bacteria"/>
</dbReference>
<comment type="subcellular location">
    <subcellularLocation>
        <location evidence="1 6">Cytoplasm</location>
    </subcellularLocation>
</comment>
<dbReference type="RefSeq" id="WP_028461729.1">
    <property type="nucleotide sequence ID" value="NZ_FSRO01000001.1"/>
</dbReference>
<comment type="similarity">
    <text evidence="2 6">Belongs to the PhoU family.</text>
</comment>
<dbReference type="Proteomes" id="UP000185062">
    <property type="component" value="Unassembled WGS sequence"/>
</dbReference>
<evidence type="ECO:0000256" key="5">
    <source>
        <dbReference type="ARBA" id="ARBA00022592"/>
    </source>
</evidence>
<dbReference type="GO" id="GO:0005737">
    <property type="term" value="C:cytoplasm"/>
    <property type="evidence" value="ECO:0007669"/>
    <property type="project" value="UniProtKB-SubCell"/>
</dbReference>
<keyword evidence="5 6" id="KW-0592">Phosphate transport</keyword>
<dbReference type="GO" id="GO:0045936">
    <property type="term" value="P:negative regulation of phosphate metabolic process"/>
    <property type="evidence" value="ECO:0007669"/>
    <property type="project" value="InterPro"/>
</dbReference>
<dbReference type="InterPro" id="IPR038078">
    <property type="entry name" value="PhoU-like_sf"/>
</dbReference>
<dbReference type="PANTHER" id="PTHR42930">
    <property type="entry name" value="PHOSPHATE-SPECIFIC TRANSPORT SYSTEM ACCESSORY PROTEIN PHOU"/>
    <property type="match status" value="1"/>
</dbReference>
<evidence type="ECO:0000256" key="4">
    <source>
        <dbReference type="ARBA" id="ARBA00022490"/>
    </source>
</evidence>
<dbReference type="Gene3D" id="1.20.58.220">
    <property type="entry name" value="Phosphate transport system protein phou homolog 2, domain 2"/>
    <property type="match status" value="2"/>
</dbReference>
<dbReference type="GO" id="GO:0006817">
    <property type="term" value="P:phosphate ion transport"/>
    <property type="evidence" value="ECO:0007669"/>
    <property type="project" value="UniProtKB-KW"/>
</dbReference>
<comment type="subunit">
    <text evidence="6">Homodimer.</text>
</comment>
<gene>
    <name evidence="8" type="ORF">SAMN02743940_0287</name>
</gene>
<sequence length="235" mass="27250">MVHKEHISKQFDADLEEVRTRVLQMGGFVEEQIEHAIEALTNGNEKLIEQVIAYDHRVNAMEVAIDEICNQIIARRQPTAGDLRMIMMVIKTITDLERIGDEAEKIARMARLIYAADRMHMPRFIEIKHVACIAMDMVHKALDSFARLDLNTAAQIVRQDELVDEEFRSIMRQLITFMMEDPRKISTSIEILFIAKAIERIGDHAKNMSEYVVYMVKGKDVRHVTADEIEREIRE</sequence>
<dbReference type="PIRSF" id="PIRSF003107">
    <property type="entry name" value="PhoU"/>
    <property type="match status" value="1"/>
</dbReference>
<dbReference type="FunFam" id="1.20.58.220:FF:000002">
    <property type="entry name" value="Phosphate-specific transport system accessory protein PhoU"/>
    <property type="match status" value="1"/>
</dbReference>
<evidence type="ECO:0000256" key="6">
    <source>
        <dbReference type="PIRNR" id="PIRNR003107"/>
    </source>
</evidence>
<keyword evidence="9" id="KW-1185">Reference proteome</keyword>
<dbReference type="PANTHER" id="PTHR42930:SF3">
    <property type="entry name" value="PHOSPHATE-SPECIFIC TRANSPORT SYSTEM ACCESSORY PROTEIN PHOU"/>
    <property type="match status" value="1"/>
</dbReference>
<organism evidence="8 9">
    <name type="scientific">Nitrosomonas cryotolerans ATCC 49181</name>
    <dbReference type="NCBI Taxonomy" id="1131553"/>
    <lineage>
        <taxon>Bacteria</taxon>
        <taxon>Pseudomonadati</taxon>
        <taxon>Pseudomonadota</taxon>
        <taxon>Betaproteobacteria</taxon>
        <taxon>Nitrosomonadales</taxon>
        <taxon>Nitrosomonadaceae</taxon>
        <taxon>Nitrosomonas</taxon>
    </lineage>
</organism>
<evidence type="ECO:0000256" key="1">
    <source>
        <dbReference type="ARBA" id="ARBA00004496"/>
    </source>
</evidence>
<keyword evidence="4 6" id="KW-0963">Cytoplasm</keyword>
<dbReference type="STRING" id="44575.SAMN05216419_102218"/>
<evidence type="ECO:0000256" key="2">
    <source>
        <dbReference type="ARBA" id="ARBA00008107"/>
    </source>
</evidence>
<name>A0A1N6FKD4_9PROT</name>
<protein>
    <recommendedName>
        <fullName evidence="6">Phosphate-specific transport system accessory protein PhoU</fullName>
    </recommendedName>
</protein>
<keyword evidence="3 6" id="KW-0813">Transport</keyword>
<evidence type="ECO:0000259" key="7">
    <source>
        <dbReference type="Pfam" id="PF01895"/>
    </source>
</evidence>
<evidence type="ECO:0000313" key="9">
    <source>
        <dbReference type="Proteomes" id="UP000185062"/>
    </source>
</evidence>
<dbReference type="InterPro" id="IPR026022">
    <property type="entry name" value="PhoU_dom"/>
</dbReference>
<dbReference type="EMBL" id="FSRO01000001">
    <property type="protein sequence ID" value="SIN95721.1"/>
    <property type="molecule type" value="Genomic_DNA"/>
</dbReference>
<dbReference type="AlphaFoldDB" id="A0A1N6FKD4"/>